<proteinExistence type="inferred from homology"/>
<feature type="domain" description="Large ribosomal subunit protein bL25 beta" evidence="7">
    <location>
        <begin position="98"/>
        <end position="180"/>
    </location>
</feature>
<accession>A0A1I1E5Z1</accession>
<dbReference type="InterPro" id="IPR020056">
    <property type="entry name" value="Rbsml_bL25/Gln-tRNA_synth_N"/>
</dbReference>
<evidence type="ECO:0000256" key="4">
    <source>
        <dbReference type="ARBA" id="ARBA00023274"/>
    </source>
</evidence>
<dbReference type="STRING" id="927664.SAMN05421780_101625"/>
<dbReference type="HAMAP" id="MF_01334">
    <property type="entry name" value="Ribosomal_bL25_CTC"/>
    <property type="match status" value="1"/>
</dbReference>
<dbReference type="InterPro" id="IPR037121">
    <property type="entry name" value="Ribosomal_bL25_C"/>
</dbReference>
<keyword evidence="3 5" id="KW-0689">Ribosomal protein</keyword>
<evidence type="ECO:0000313" key="9">
    <source>
        <dbReference type="Proteomes" id="UP000199514"/>
    </source>
</evidence>
<dbReference type="InterPro" id="IPR011035">
    <property type="entry name" value="Ribosomal_bL25/Gln-tRNA_synth"/>
</dbReference>
<keyword evidence="2 5" id="KW-0694">RNA-binding</keyword>
<name>A0A1I1E5Z1_9BACT</name>
<reference evidence="8 9" key="1">
    <citation type="submission" date="2016-10" db="EMBL/GenBank/DDBJ databases">
        <authorList>
            <person name="de Groot N.N."/>
        </authorList>
    </citation>
    <scope>NUCLEOTIDE SEQUENCE [LARGE SCALE GENOMIC DNA]</scope>
    <source>
        <strain evidence="8 9">DSM 6793</strain>
    </source>
</reference>
<dbReference type="GO" id="GO:0006412">
    <property type="term" value="P:translation"/>
    <property type="evidence" value="ECO:0007669"/>
    <property type="project" value="UniProtKB-UniRule"/>
</dbReference>
<gene>
    <name evidence="5" type="primary">rplY</name>
    <name evidence="5" type="synonym">ctc</name>
    <name evidence="8" type="ORF">SAMN05421780_101625</name>
</gene>
<keyword evidence="4 5" id="KW-0687">Ribonucleoprotein</keyword>
<feature type="domain" description="Large ribosomal subunit protein bL25 L25" evidence="6">
    <location>
        <begin position="9"/>
        <end position="90"/>
    </location>
</feature>
<dbReference type="AlphaFoldDB" id="A0A1I1E5Z1"/>
<comment type="subunit">
    <text evidence="5">Part of the 50S ribosomal subunit; part of the 5S rRNA/L5/L18/L25 subcomplex. Contacts the 5S rRNA. Binds to the 5S rRNA independently of L5 and L18.</text>
</comment>
<dbReference type="Pfam" id="PF01386">
    <property type="entry name" value="Ribosomal_L25p"/>
    <property type="match status" value="1"/>
</dbReference>
<evidence type="ECO:0000313" key="8">
    <source>
        <dbReference type="EMBL" id="SFB82066.1"/>
    </source>
</evidence>
<dbReference type="EMBL" id="FOLE01000001">
    <property type="protein sequence ID" value="SFB82066.1"/>
    <property type="molecule type" value="Genomic_DNA"/>
</dbReference>
<evidence type="ECO:0000259" key="6">
    <source>
        <dbReference type="Pfam" id="PF01386"/>
    </source>
</evidence>
<organism evidence="8 9">
    <name type="scientific">Flexibacter flexilis DSM 6793</name>
    <dbReference type="NCBI Taxonomy" id="927664"/>
    <lineage>
        <taxon>Bacteria</taxon>
        <taxon>Pseudomonadati</taxon>
        <taxon>Bacteroidota</taxon>
        <taxon>Cytophagia</taxon>
        <taxon>Cytophagales</taxon>
        <taxon>Flexibacteraceae</taxon>
        <taxon>Flexibacter</taxon>
    </lineage>
</organism>
<comment type="similarity">
    <text evidence="5">Belongs to the bacterial ribosomal protein bL25 family. CTC subfamily.</text>
</comment>
<dbReference type="Gene3D" id="2.170.120.20">
    <property type="entry name" value="Ribosomal protein L25, beta domain"/>
    <property type="match status" value="1"/>
</dbReference>
<evidence type="ECO:0000259" key="7">
    <source>
        <dbReference type="Pfam" id="PF14693"/>
    </source>
</evidence>
<dbReference type="RefSeq" id="WP_091507112.1">
    <property type="nucleotide sequence ID" value="NZ_FOLE01000001.1"/>
</dbReference>
<dbReference type="SUPFAM" id="SSF50715">
    <property type="entry name" value="Ribosomal protein L25-like"/>
    <property type="match status" value="1"/>
</dbReference>
<evidence type="ECO:0000256" key="5">
    <source>
        <dbReference type="HAMAP-Rule" id="MF_01334"/>
    </source>
</evidence>
<keyword evidence="9" id="KW-1185">Reference proteome</keyword>
<dbReference type="Gene3D" id="2.40.240.10">
    <property type="entry name" value="Ribosomal Protein L25, Chain P"/>
    <property type="match status" value="1"/>
</dbReference>
<protein>
    <recommendedName>
        <fullName evidence="5">Large ribosomal subunit protein bL25</fullName>
    </recommendedName>
    <alternativeName>
        <fullName evidence="5">General stress protein CTC</fullName>
    </alternativeName>
</protein>
<dbReference type="NCBIfam" id="TIGR00731">
    <property type="entry name" value="bL25_bact_ctc"/>
    <property type="match status" value="1"/>
</dbReference>
<dbReference type="PANTHER" id="PTHR33284:SF1">
    <property type="entry name" value="RIBOSOMAL PROTEIN L25_GLN-TRNA SYNTHETASE, ANTI-CODON-BINDING DOMAIN-CONTAINING PROTEIN"/>
    <property type="match status" value="1"/>
</dbReference>
<sequence length="188" mass="20457">MKSVEIIGFKRANLGKTEAKALRLESNVPCVLYGGNEQVHFYVPAILFRDLVYTPNAYTVSLNVEGKLFDAILQDIQFHPVNDMILHADFLVLDPAKEVKMNVPVRVEGTSVGVQKGGKLSVKLRKLTVKALPAALPDFVTVDVSALDLGKTIKVGQVKAEGFAILNAPNIPVVSIEIPRALKNAARQ</sequence>
<dbReference type="Proteomes" id="UP000199514">
    <property type="component" value="Unassembled WGS sequence"/>
</dbReference>
<evidence type="ECO:0000256" key="1">
    <source>
        <dbReference type="ARBA" id="ARBA00022730"/>
    </source>
</evidence>
<dbReference type="OrthoDB" id="9786489at2"/>
<dbReference type="Pfam" id="PF14693">
    <property type="entry name" value="Ribosomal_TL5_C"/>
    <property type="match status" value="1"/>
</dbReference>
<dbReference type="InterPro" id="IPR020057">
    <property type="entry name" value="Ribosomal_bL25_b-dom"/>
</dbReference>
<dbReference type="PANTHER" id="PTHR33284">
    <property type="entry name" value="RIBOSOMAL PROTEIN L25/GLN-TRNA SYNTHETASE, ANTI-CODON-BINDING DOMAIN-CONTAINING PROTEIN"/>
    <property type="match status" value="1"/>
</dbReference>
<comment type="function">
    <text evidence="5">This is one of the proteins that binds to the 5S RNA in the ribosome where it forms part of the central protuberance.</text>
</comment>
<keyword evidence="1 5" id="KW-0699">rRNA-binding</keyword>
<dbReference type="InterPro" id="IPR001021">
    <property type="entry name" value="Ribosomal_bL25_long"/>
</dbReference>
<dbReference type="GO" id="GO:0003735">
    <property type="term" value="F:structural constituent of ribosome"/>
    <property type="evidence" value="ECO:0007669"/>
    <property type="project" value="InterPro"/>
</dbReference>
<dbReference type="CDD" id="cd00495">
    <property type="entry name" value="Ribosomal_L25_TL5_CTC"/>
    <property type="match status" value="1"/>
</dbReference>
<evidence type="ECO:0000256" key="3">
    <source>
        <dbReference type="ARBA" id="ARBA00022980"/>
    </source>
</evidence>
<dbReference type="GO" id="GO:0022625">
    <property type="term" value="C:cytosolic large ribosomal subunit"/>
    <property type="evidence" value="ECO:0007669"/>
    <property type="project" value="TreeGrafter"/>
</dbReference>
<dbReference type="NCBIfam" id="NF004132">
    <property type="entry name" value="PRK05618.2-2"/>
    <property type="match status" value="1"/>
</dbReference>
<dbReference type="GO" id="GO:0008097">
    <property type="term" value="F:5S rRNA binding"/>
    <property type="evidence" value="ECO:0007669"/>
    <property type="project" value="InterPro"/>
</dbReference>
<dbReference type="InterPro" id="IPR029751">
    <property type="entry name" value="Ribosomal_L25_dom"/>
</dbReference>
<dbReference type="InterPro" id="IPR020930">
    <property type="entry name" value="Ribosomal_uL5_bac-type"/>
</dbReference>
<evidence type="ECO:0000256" key="2">
    <source>
        <dbReference type="ARBA" id="ARBA00022884"/>
    </source>
</evidence>